<dbReference type="Gene3D" id="2.10.25.10">
    <property type="entry name" value="Laminin"/>
    <property type="match status" value="3"/>
</dbReference>
<dbReference type="CDD" id="cd19941">
    <property type="entry name" value="TIL"/>
    <property type="match status" value="5"/>
</dbReference>
<dbReference type="SUPFAM" id="SSF57603">
    <property type="entry name" value="FnI-like domain"/>
    <property type="match status" value="1"/>
</dbReference>
<proteinExistence type="inferred from homology"/>
<dbReference type="InterPro" id="IPR058755">
    <property type="entry name" value="Fn1-VW_OTOGL"/>
</dbReference>
<comment type="similarity">
    <text evidence="6">Belongs to the otogelin family.</text>
</comment>
<dbReference type="InterPro" id="IPR058754">
    <property type="entry name" value="OTOGL-like_N"/>
</dbReference>
<keyword evidence="15" id="KW-1185">Reference proteome</keyword>
<evidence type="ECO:0000256" key="2">
    <source>
        <dbReference type="ARBA" id="ARBA00022525"/>
    </source>
</evidence>
<dbReference type="PROSITE" id="PS01225">
    <property type="entry name" value="CTCK_2"/>
    <property type="match status" value="1"/>
</dbReference>
<dbReference type="PANTHER" id="PTHR11339:SF228">
    <property type="entry name" value="OTOGELIN"/>
    <property type="match status" value="1"/>
</dbReference>
<dbReference type="Pfam" id="PF25962">
    <property type="entry name" value="TIL_OTOGL_Mucin"/>
    <property type="match status" value="1"/>
</dbReference>
<dbReference type="Pfam" id="PF08742">
    <property type="entry name" value="C8"/>
    <property type="match status" value="4"/>
</dbReference>
<organism evidence="14 15">
    <name type="scientific">Sinocyclocheilus anshuiensis</name>
    <dbReference type="NCBI Taxonomy" id="1608454"/>
    <lineage>
        <taxon>Eukaryota</taxon>
        <taxon>Metazoa</taxon>
        <taxon>Chordata</taxon>
        <taxon>Craniata</taxon>
        <taxon>Vertebrata</taxon>
        <taxon>Euteleostomi</taxon>
        <taxon>Actinopterygii</taxon>
        <taxon>Neopterygii</taxon>
        <taxon>Teleostei</taxon>
        <taxon>Ostariophysi</taxon>
        <taxon>Cypriniformes</taxon>
        <taxon>Cyprinidae</taxon>
        <taxon>Cyprininae</taxon>
        <taxon>Sinocyclocheilus</taxon>
    </lineage>
</organism>
<dbReference type="GO" id="GO:0046373">
    <property type="term" value="P:L-arabinose metabolic process"/>
    <property type="evidence" value="ECO:0007669"/>
    <property type="project" value="InterPro"/>
</dbReference>
<dbReference type="Pfam" id="PF25960">
    <property type="entry name" value="Fn1-VW_OTOGL"/>
    <property type="match status" value="1"/>
</dbReference>
<dbReference type="InterPro" id="IPR036195">
    <property type="entry name" value="AbfB_ABD_sf"/>
</dbReference>
<evidence type="ECO:0000256" key="6">
    <source>
        <dbReference type="ARBA" id="ARBA00061260"/>
    </source>
</evidence>
<feature type="domain" description="VWFD" evidence="13">
    <location>
        <begin position="940"/>
        <end position="1108"/>
    </location>
</feature>
<dbReference type="GO" id="GO:0046556">
    <property type="term" value="F:alpha-L-arabinofuranosidase activity"/>
    <property type="evidence" value="ECO:0007669"/>
    <property type="project" value="InterPro"/>
</dbReference>
<feature type="region of interest" description="Disordered" evidence="9">
    <location>
        <begin position="1433"/>
        <end position="1483"/>
    </location>
</feature>
<feature type="region of interest" description="Disordered" evidence="9">
    <location>
        <begin position="1526"/>
        <end position="1566"/>
    </location>
</feature>
<keyword evidence="3" id="KW-0677">Repeat</keyword>
<reference evidence="14" key="2">
    <citation type="submission" date="2025-09" db="UniProtKB">
        <authorList>
            <consortium name="Ensembl"/>
        </authorList>
    </citation>
    <scope>IDENTIFICATION</scope>
</reference>
<dbReference type="SUPFAM" id="SSF57567">
    <property type="entry name" value="Serine protease inhibitors"/>
    <property type="match status" value="4"/>
</dbReference>
<reference evidence="14" key="1">
    <citation type="submission" date="2025-08" db="UniProtKB">
        <authorList>
            <consortium name="Ensembl"/>
        </authorList>
    </citation>
    <scope>IDENTIFICATION</scope>
</reference>
<dbReference type="SMART" id="SM00041">
    <property type="entry name" value="CT"/>
    <property type="match status" value="1"/>
</dbReference>
<feature type="compositionally biased region" description="Low complexity" evidence="9">
    <location>
        <begin position="1860"/>
        <end position="1877"/>
    </location>
</feature>
<dbReference type="Ensembl" id="ENSSANT00000068829.1">
    <property type="protein sequence ID" value="ENSSANP00000064755.1"/>
    <property type="gene ID" value="ENSSANG00000032275.1"/>
</dbReference>
<dbReference type="InterPro" id="IPR001007">
    <property type="entry name" value="VWF_dom"/>
</dbReference>
<dbReference type="SUPFAM" id="SSF110221">
    <property type="entry name" value="AbfB domain"/>
    <property type="match status" value="1"/>
</dbReference>
<name>A0A671Q2P7_9TELE</name>
<evidence type="ECO:0000313" key="15">
    <source>
        <dbReference type="Proteomes" id="UP000472260"/>
    </source>
</evidence>
<dbReference type="PROSITE" id="PS51233">
    <property type="entry name" value="VWFD"/>
    <property type="match status" value="4"/>
</dbReference>
<dbReference type="Pfam" id="PF05270">
    <property type="entry name" value="AbfB"/>
    <property type="match status" value="1"/>
</dbReference>
<dbReference type="Pfam" id="PF00094">
    <property type="entry name" value="VWD"/>
    <property type="match status" value="4"/>
</dbReference>
<evidence type="ECO:0000259" key="12">
    <source>
        <dbReference type="PROSITE" id="PS50026"/>
    </source>
</evidence>
<feature type="domain" description="VWFD" evidence="13">
    <location>
        <begin position="121"/>
        <end position="299"/>
    </location>
</feature>
<feature type="compositionally biased region" description="Polar residues" evidence="9">
    <location>
        <begin position="1433"/>
        <end position="1457"/>
    </location>
</feature>
<dbReference type="Proteomes" id="UP000472260">
    <property type="component" value="Unassembled WGS sequence"/>
</dbReference>
<dbReference type="InterPro" id="IPR001846">
    <property type="entry name" value="VWF_type-D"/>
</dbReference>
<dbReference type="InterPro" id="IPR002919">
    <property type="entry name" value="TIL_dom"/>
</dbReference>
<feature type="transmembrane region" description="Helical" evidence="10">
    <location>
        <begin position="12"/>
        <end position="36"/>
    </location>
</feature>
<dbReference type="GO" id="GO:0031012">
    <property type="term" value="C:extracellular matrix"/>
    <property type="evidence" value="ECO:0007669"/>
    <property type="project" value="TreeGrafter"/>
</dbReference>
<dbReference type="InterPro" id="IPR014853">
    <property type="entry name" value="VWF/SSPO/ZAN-like_Cys-rich_dom"/>
</dbReference>
<gene>
    <name evidence="14" type="primary">otog</name>
</gene>
<comment type="subcellular location">
    <subcellularLocation>
        <location evidence="1">Secreted</location>
    </subcellularLocation>
</comment>
<evidence type="ECO:0000259" key="13">
    <source>
        <dbReference type="PROSITE" id="PS51233"/>
    </source>
</evidence>
<keyword evidence="4 8" id="KW-1015">Disulfide bond</keyword>
<evidence type="ECO:0000256" key="7">
    <source>
        <dbReference type="PROSITE-ProRule" id="PRU00039"/>
    </source>
</evidence>
<sequence length="2722" mass="301352">GPVLSLCIFWVFIVHTPLLNNALCFCFFFFCLRVLLLTPAHMFRASSSGIHHFSYQIPNTHLNPLKHTLFNERYLCHAGECTSPCLNGGWCVHPDSCNCTLYHATGTHCQTVPNLGFEREMTCRSWGQYNYETFDGLYYYFPGKCSYTLLRDCEDSTRSSVHIQVHNDPECSSFPYSCTRSISLFLPWEGEIRLQNFSVTFKGQSVQLPHHIHDVELERISDYIVVSQPQGFTLAWQGLTGSVYIKMSPEFVGHSCGLCGNFNADTQDDLKTSYGVFTQDLAMFGNSWAEEEPQLGRCPVVPSLYPSPCAMQDPRDSGSSLQKVEEVCATLLKEPFQSCHEFVSPYSYMASCSNDLCLSGPNGDVVCQVFIEYARACAHAGHPLHNWRSHFPVCSVDCPAELLFRECITCCPMHCKIEHMCIDSKLQCLDGCYCLDDLIYENGVCVKASDCPCEHHGMLYPSGHVIQEDCNNCTCVGGMWNCTENSCPGECSVTGDMFFQSFDGRIYTFPATCQYVLAKSRNSGKFTVTIQNAPCGANLDGACIQSVNLMVGENPRTEITMSHSGEVFLASQFRISLPYSDDVFQIQELSSMFVQVKSSQGLQLQYNWREFRLYLQLEEQWRDDTVGLCGTFNGNIQDDFLAPSGMIESTPYLFGNAWRVSSACVARPSLPQLDPCDTHQQAAAYAVEKCDVLTQEVFSACHEYVSPVGFQLQCRADVCKCGAPCLCSILAHYARTCRRHGVIIEFRSHLPECAITCPSSMEYGVCVSSCQRRCLFLSLHQPCGEECEEGCVCPEGTYFNMHTHTCVPRVCSLFEFSYLQCWSSVCVLSSLSDTLCSPGQFYEDCGNRVDGHSANKGLACEQTCESYLLNLTCSTREPCVPGCVCPTGLLKHGDECFEPHACPCLWKGKEYYPGDRVSSPCHQCVCQHGTFQCESHPCPSMCTAYGDRHYRTFDGFLFDYIGACKVYLVKSSLDAMMTVTAENVDCFESGVICRKSLLISLGRSFIVFDDDTGKPNPSSVIDRQKVYIWQAGYYTIVHLLGEDLTVLWDRKSTVHIQAGPRWQGKLSGLCGNFDQKTANEMRTPENIDLSTPQEFGNSWTAAECVNSPDIRHPCNLNPLREPFAKRQCGILLSEVFQVCHPVVDVTWFYMNCLVDTCGCNRGGDCECFCTSVAAYAHRCCQKGVTIDWRSPSVCRECIILFYVYIVYVAFLNGYVVNAADTSLVSFEAAERPNYFLKAEHSSQLRLQKWEEAEAFWDAATFVLHRDTWISGFDSLESLAKPGFFLHFMLSRLQLMKYSHSDRYRRATLFKLTGGIPHYPMGPRCQWRYESCVSPCFRTCSDPSGLSCASILKVEGCLPQCPSHMVLDEVTHRCVFMEDCKLLIVPTESLTLLTRTTAIPSPSTFSPVLSSTSSKELTRVSTLPVLPVSTSISSTDATSPTLKSTTPSVTASGSTQFPVETISTTKSTSPSTTTPILESSTSVTTEKLTFPTSLHTVKTSESTSETQRPLDITTISTSPTDIEASTTHITVKPTSSAFPTPISTQTTPFIPSTSTSEQPETSKTTVSVPTAVPTAFITTVSSQAPAFVPTETTAKTTYQPTSVIYPYPDVPTTDITLQTDWRVIQTTSTPSPETTQTSARIAETPLTTYTSIPFTSAPTEETSTLLTSHVSPTDKTTSRDVSASTTPGPTESHWSLVSTTALLSDKVSTSPVHPPYSMTAPTTTSELPEISPASPSILTMATSVSQAPTKTTETITSETPLLTSTAAEKEIISTTQTSTARPLSIHSVTETTRVSLDTDRAVLSTTATTQTSALVHESSSTFPSTMTPKFTTRVTPVLTSRVAVATTRRETPRVGATTSISPSTRNATTLTTPATTSTDKVTTVSIDRTSSSMPVATSSTLPTHSPDTTEYTFGFTEYTTETEVVDECTKLICVSGQLLLFNKSQSCPYDPTPPNCGLLGFAVLVNGDKCCPRWDCPCHCSVFPDLNLITFDGKSVAIYKAALYVVAQLPNETVSILLVWNFTNLCLAALNITHKSNEVLINRLFKIYNGLFFFQLYVNSMYAKPRFKKFGFEILDTGNMYLIRSPAGLKIQWFHTTAMMVIEMDSYNNRLPTMGLCGSCDGNPLNDLTLSNGTVVPEQEDPAVFIDSWQIPNTTSYVSHSRRREVNCTTGDCSQCMSMLSNRTFTICHPYVPPAMFCEMWVRDVEYVNNPCVALAAYAASCHKFNICMEWRSSDFCPFMCPENLRYQACLPACTAPSCPNQDFEFVPEQCTGLSEGCVCPEGTLLHRPYSALCIPPSKCACTDSFGTPRALGEVWKASLDGCCMYKCENDSIVPVEYNCSNIPQPVCTRTGEITVNLADDSSCCPQKACVCNQSMCKAPPMDCKYGEKLVSYHRQDSCCPEYLCECDPDQCVLDIPVCREDQTLIATRAEGSCCLAHICMCDKCSEAAPVCQDGELLIVDTNSTERCCPVYHCCEYKHMNKHTDICNFHSQLEAVCVDGERGVMRPGQTLVEHRDQGVCYTRQCTHTLDSPNTKYLLTVLCVFQNQIYIPPKDPSSCCGMCKNMSCLIRSENGSPGRSWVSDCMRYDCMDTLSGPVRVSHPYSCPPFNETECMKIGGTIVSYMDGCCKTCKEDGKSCQKVTVRMTIRKNDCRSNRPVNIVSCDGKCPSASIYNYNINTYARFCKCCREMGLQRRSVQLYCSGNSTWVSYTIQEPTDCSCQWS</sequence>
<evidence type="ECO:0000256" key="8">
    <source>
        <dbReference type="PROSITE-ProRule" id="PRU00076"/>
    </source>
</evidence>
<dbReference type="Pfam" id="PF01826">
    <property type="entry name" value="TIL"/>
    <property type="match status" value="2"/>
</dbReference>
<evidence type="ECO:0000256" key="4">
    <source>
        <dbReference type="ARBA" id="ARBA00023157"/>
    </source>
</evidence>
<keyword evidence="10" id="KW-0472">Membrane</keyword>
<keyword evidence="10" id="KW-0812">Transmembrane</keyword>
<keyword evidence="2" id="KW-0964">Secreted</keyword>
<evidence type="ECO:0000256" key="1">
    <source>
        <dbReference type="ARBA" id="ARBA00004613"/>
    </source>
</evidence>
<dbReference type="InterPro" id="IPR050780">
    <property type="entry name" value="Mucin_vWF_Thrombospondin_sf"/>
</dbReference>
<evidence type="ECO:0000256" key="10">
    <source>
        <dbReference type="SAM" id="Phobius"/>
    </source>
</evidence>
<comment type="caution">
    <text evidence="8">Lacks conserved residue(s) required for the propagation of feature annotation.</text>
</comment>
<dbReference type="PANTHER" id="PTHR11339">
    <property type="entry name" value="EXTRACELLULAR MATRIX GLYCOPROTEIN RELATED"/>
    <property type="match status" value="1"/>
</dbReference>
<keyword evidence="10" id="KW-1133">Transmembrane helix</keyword>
<evidence type="ECO:0000259" key="11">
    <source>
        <dbReference type="PROSITE" id="PS01225"/>
    </source>
</evidence>
<feature type="domain" description="CTCK" evidence="11">
    <location>
        <begin position="2637"/>
        <end position="2722"/>
    </location>
</feature>
<dbReference type="SMART" id="SM00832">
    <property type="entry name" value="C8"/>
    <property type="match status" value="4"/>
</dbReference>
<dbReference type="Gene3D" id="2.80.10.50">
    <property type="match status" value="1"/>
</dbReference>
<dbReference type="PROSITE" id="PS50026">
    <property type="entry name" value="EGF_3"/>
    <property type="match status" value="1"/>
</dbReference>
<dbReference type="InterPro" id="IPR007934">
    <property type="entry name" value="AbfB_ABD"/>
</dbReference>
<dbReference type="InterPro" id="IPR000742">
    <property type="entry name" value="EGF"/>
</dbReference>
<dbReference type="InterPro" id="IPR036084">
    <property type="entry name" value="Ser_inhib-like_sf"/>
</dbReference>
<feature type="domain" description="EGF-like" evidence="12">
    <location>
        <begin position="77"/>
        <end position="110"/>
    </location>
</feature>
<feature type="region of interest" description="Disordered" evidence="9">
    <location>
        <begin position="1649"/>
        <end position="1692"/>
    </location>
</feature>
<evidence type="ECO:0000256" key="5">
    <source>
        <dbReference type="ARBA" id="ARBA00023180"/>
    </source>
</evidence>
<feature type="compositionally biased region" description="Low complexity" evidence="9">
    <location>
        <begin position="1550"/>
        <end position="1566"/>
    </location>
</feature>
<feature type="domain" description="VWFD" evidence="13">
    <location>
        <begin position="489"/>
        <end position="665"/>
    </location>
</feature>
<dbReference type="GO" id="GO:0007399">
    <property type="term" value="P:nervous system development"/>
    <property type="evidence" value="ECO:0007669"/>
    <property type="project" value="UniProtKB-ARBA"/>
</dbReference>
<evidence type="ECO:0000256" key="3">
    <source>
        <dbReference type="ARBA" id="ARBA00022737"/>
    </source>
</evidence>
<dbReference type="SMART" id="SM00215">
    <property type="entry name" value="VWC_out"/>
    <property type="match status" value="1"/>
</dbReference>
<dbReference type="Pfam" id="PF25961">
    <property type="entry name" value="OTOGL_N"/>
    <property type="match status" value="1"/>
</dbReference>
<accession>A0A671Q2P7</accession>
<dbReference type="InterPro" id="IPR058753">
    <property type="entry name" value="TIL_OTOGL_Mucin"/>
</dbReference>
<feature type="disulfide bond" evidence="7">
    <location>
        <begin position="2651"/>
        <end position="2700"/>
    </location>
</feature>
<protein>
    <submittedName>
        <fullName evidence="14">Otogelin-like</fullName>
    </submittedName>
</protein>
<keyword evidence="8" id="KW-0245">EGF-like domain</keyword>
<keyword evidence="5" id="KW-0325">Glycoprotein</keyword>
<evidence type="ECO:0000313" key="14">
    <source>
        <dbReference type="Ensembl" id="ENSSANP00000064755.1"/>
    </source>
</evidence>
<feature type="disulfide bond" evidence="8">
    <location>
        <begin position="81"/>
        <end position="91"/>
    </location>
</feature>
<feature type="domain" description="VWFD" evidence="13">
    <location>
        <begin position="1977"/>
        <end position="2156"/>
    </location>
</feature>
<feature type="region of interest" description="Disordered" evidence="9">
    <location>
        <begin position="1848"/>
        <end position="1878"/>
    </location>
</feature>
<evidence type="ECO:0000256" key="9">
    <source>
        <dbReference type="SAM" id="MobiDB-lite"/>
    </source>
</evidence>
<feature type="compositionally biased region" description="Low complexity" evidence="9">
    <location>
        <begin position="1459"/>
        <end position="1481"/>
    </location>
</feature>
<dbReference type="GO" id="GO:0005615">
    <property type="term" value="C:extracellular space"/>
    <property type="evidence" value="ECO:0007669"/>
    <property type="project" value="TreeGrafter"/>
</dbReference>
<dbReference type="SMART" id="SM00216">
    <property type="entry name" value="VWD"/>
    <property type="match status" value="4"/>
</dbReference>
<feature type="compositionally biased region" description="Polar residues" evidence="9">
    <location>
        <begin position="1526"/>
        <end position="1549"/>
    </location>
</feature>
<dbReference type="InterPro" id="IPR006207">
    <property type="entry name" value="Cys_knot_C"/>
</dbReference>